<reference evidence="2 3" key="1">
    <citation type="journal article" date="2014" name="PLoS ONE">
        <title>Genome Sequence of Candidatus Nitrososphaera evergladensis from Group I.1b Enriched from Everglades Soil Reveals Novel Genomic Features of the Ammonia-Oxidizing Archaea.</title>
        <authorList>
            <person name="Zhalnina K.V."/>
            <person name="Dias R."/>
            <person name="Leonard M.T."/>
            <person name="Dorr de Quadros P."/>
            <person name="Camargo F.A."/>
            <person name="Drew J.C."/>
            <person name="Farmerie W.G."/>
            <person name="Daroub S.H."/>
            <person name="Triplett E.W."/>
        </authorList>
    </citation>
    <scope>NUCLEOTIDE SEQUENCE [LARGE SCALE GENOMIC DNA]</scope>
    <source>
        <strain evidence="2 3">SR1</strain>
    </source>
</reference>
<keyword evidence="3" id="KW-1185">Reference proteome</keyword>
<dbReference type="RefSeq" id="WP_148700037.1">
    <property type="nucleotide sequence ID" value="NZ_CP007174.1"/>
</dbReference>
<evidence type="ECO:0000313" key="3">
    <source>
        <dbReference type="Proteomes" id="UP000028194"/>
    </source>
</evidence>
<feature type="transmembrane region" description="Helical" evidence="1">
    <location>
        <begin position="12"/>
        <end position="34"/>
    </location>
</feature>
<name>A0A075MQ93_9ARCH</name>
<keyword evidence="1" id="KW-0812">Transmembrane</keyword>
<dbReference type="HOGENOM" id="CLU_1307772_0_0_2"/>
<dbReference type="OrthoDB" id="383105at2157"/>
<keyword evidence="1" id="KW-0472">Membrane</keyword>
<protein>
    <submittedName>
        <fullName evidence="2">Uncharacterized protein</fullName>
    </submittedName>
</protein>
<dbReference type="EMBL" id="CP007174">
    <property type="protein sequence ID" value="AIF83240.1"/>
    <property type="molecule type" value="Genomic_DNA"/>
</dbReference>
<feature type="transmembrane region" description="Helical" evidence="1">
    <location>
        <begin position="85"/>
        <end position="102"/>
    </location>
</feature>
<evidence type="ECO:0000313" key="2">
    <source>
        <dbReference type="EMBL" id="AIF83240.1"/>
    </source>
</evidence>
<evidence type="ECO:0000256" key="1">
    <source>
        <dbReference type="SAM" id="Phobius"/>
    </source>
</evidence>
<accession>A0A075MQ93</accession>
<keyword evidence="1" id="KW-1133">Transmembrane helix</keyword>
<sequence>MLPKTVQEFYPFAVHTIYAVIITLSFEVASHLLIPIENVFSSWDNILRSAGLMLAYIIIISGWIGYTKSISKRPHSENHLGNARFVMDLVILFLVFYLMSFANEEDVPGVITDKLPANVIMKINSIVTIQEFVYFFASFRYALATTYFALKDAQKIAPPPYIVGSYLYDIVAAWNLTHHREPLTLGYMMAATEQIANNAADVHADAACYR</sequence>
<gene>
    <name evidence="2" type="ORF">NTE_01167</name>
</gene>
<dbReference type="KEGG" id="nev:NTE_01167"/>
<organism evidence="2 3">
    <name type="scientific">Candidatus Nitrososphaera evergladensis SR1</name>
    <dbReference type="NCBI Taxonomy" id="1459636"/>
    <lineage>
        <taxon>Archaea</taxon>
        <taxon>Nitrososphaerota</taxon>
        <taxon>Nitrososphaeria</taxon>
        <taxon>Nitrososphaerales</taxon>
        <taxon>Nitrososphaeraceae</taxon>
        <taxon>Nitrososphaera</taxon>
    </lineage>
</organism>
<proteinExistence type="predicted"/>
<dbReference type="Proteomes" id="UP000028194">
    <property type="component" value="Chromosome"/>
</dbReference>
<dbReference type="AlphaFoldDB" id="A0A075MQ93"/>
<feature type="transmembrane region" description="Helical" evidence="1">
    <location>
        <begin position="46"/>
        <end position="64"/>
    </location>
</feature>
<dbReference type="GeneID" id="41596979"/>